<keyword evidence="4" id="KW-1185">Reference proteome</keyword>
<feature type="domain" description="Response regulatory" evidence="2">
    <location>
        <begin position="5"/>
        <end position="136"/>
    </location>
</feature>
<keyword evidence="1" id="KW-0597">Phosphoprotein</keyword>
<evidence type="ECO:0000313" key="3">
    <source>
        <dbReference type="EMBL" id="SKB45723.1"/>
    </source>
</evidence>
<feature type="modified residue" description="4-aspartylphosphate" evidence="1">
    <location>
        <position position="64"/>
    </location>
</feature>
<dbReference type="STRING" id="651661.SAMN05660293_00291"/>
<evidence type="ECO:0000256" key="1">
    <source>
        <dbReference type="PROSITE-ProRule" id="PRU00169"/>
    </source>
</evidence>
<dbReference type="OrthoDB" id="673187at2"/>
<evidence type="ECO:0000313" key="4">
    <source>
        <dbReference type="Proteomes" id="UP000190897"/>
    </source>
</evidence>
<accession>A0A1T5BFX3</accession>
<dbReference type="SUPFAM" id="SSF52172">
    <property type="entry name" value="CheY-like"/>
    <property type="match status" value="1"/>
</dbReference>
<dbReference type="AlphaFoldDB" id="A0A1T5BFX3"/>
<dbReference type="PANTHER" id="PTHR44520">
    <property type="entry name" value="RESPONSE REGULATOR RCP1-RELATED"/>
    <property type="match status" value="1"/>
</dbReference>
<dbReference type="Gene3D" id="3.40.50.2300">
    <property type="match status" value="1"/>
</dbReference>
<dbReference type="Proteomes" id="UP000190897">
    <property type="component" value="Unassembled WGS sequence"/>
</dbReference>
<sequence length="164" mass="19343">MDKKEIYLVDDSADHRYLVRTIFKKFLPNYHVRFFQGGNELYQFLILQSSPEYTGRRPGLIILDLKMPAINGLELLKLLRRTPDNTETQWKTIPIVILSNNNSNEIINRCYLSGANSFFIKPVEFEELRFMLETICHYWLDYNKLPALTQSQPEQKPAELDLEE</sequence>
<dbReference type="SMART" id="SM00448">
    <property type="entry name" value="REC"/>
    <property type="match status" value="1"/>
</dbReference>
<dbReference type="InterPro" id="IPR001789">
    <property type="entry name" value="Sig_transdc_resp-reg_receiver"/>
</dbReference>
<name>A0A1T5BFX3_9BACT</name>
<reference evidence="4" key="1">
    <citation type="submission" date="2017-02" db="EMBL/GenBank/DDBJ databases">
        <authorList>
            <person name="Varghese N."/>
            <person name="Submissions S."/>
        </authorList>
    </citation>
    <scope>NUCLEOTIDE SEQUENCE [LARGE SCALE GENOMIC DNA]</scope>
    <source>
        <strain evidence="4">DSM 22270</strain>
    </source>
</reference>
<evidence type="ECO:0000259" key="2">
    <source>
        <dbReference type="PROSITE" id="PS50110"/>
    </source>
</evidence>
<dbReference type="PROSITE" id="PS50110">
    <property type="entry name" value="RESPONSE_REGULATORY"/>
    <property type="match status" value="1"/>
</dbReference>
<dbReference type="InterPro" id="IPR052893">
    <property type="entry name" value="TCS_response_regulator"/>
</dbReference>
<dbReference type="GO" id="GO:0000160">
    <property type="term" value="P:phosphorelay signal transduction system"/>
    <property type="evidence" value="ECO:0007669"/>
    <property type="project" value="InterPro"/>
</dbReference>
<dbReference type="Pfam" id="PF00072">
    <property type="entry name" value="Response_reg"/>
    <property type="match status" value="1"/>
</dbReference>
<dbReference type="RefSeq" id="WP_082212895.1">
    <property type="nucleotide sequence ID" value="NZ_FUZA01000001.1"/>
</dbReference>
<gene>
    <name evidence="3" type="ORF">SAMN05660293_00291</name>
</gene>
<organism evidence="3 4">
    <name type="scientific">Dyadobacter psychrophilus</name>
    <dbReference type="NCBI Taxonomy" id="651661"/>
    <lineage>
        <taxon>Bacteria</taxon>
        <taxon>Pseudomonadati</taxon>
        <taxon>Bacteroidota</taxon>
        <taxon>Cytophagia</taxon>
        <taxon>Cytophagales</taxon>
        <taxon>Spirosomataceae</taxon>
        <taxon>Dyadobacter</taxon>
    </lineage>
</organism>
<dbReference type="EMBL" id="FUZA01000001">
    <property type="protein sequence ID" value="SKB45723.1"/>
    <property type="molecule type" value="Genomic_DNA"/>
</dbReference>
<dbReference type="InterPro" id="IPR011006">
    <property type="entry name" value="CheY-like_superfamily"/>
</dbReference>
<protein>
    <submittedName>
        <fullName evidence="3">CheY chemotaxis protein or a CheY-like REC (Receiver) domain</fullName>
    </submittedName>
</protein>
<proteinExistence type="predicted"/>